<evidence type="ECO:0000313" key="1">
    <source>
        <dbReference type="EMBL" id="JAD49162.1"/>
    </source>
</evidence>
<accession>A0A0A9AQ25</accession>
<name>A0A0A9AQ25_ARUDO</name>
<sequence>MSLTPAPEKNSKEQNTLTNFTVMGIQNLPLTLPILREYVHQQ</sequence>
<dbReference type="EMBL" id="GBRH01248733">
    <property type="protein sequence ID" value="JAD49162.1"/>
    <property type="molecule type" value="Transcribed_RNA"/>
</dbReference>
<dbReference type="AlphaFoldDB" id="A0A0A9AQ25"/>
<protein>
    <submittedName>
        <fullName evidence="1">Uncharacterized protein</fullName>
    </submittedName>
</protein>
<proteinExistence type="predicted"/>
<organism evidence="1">
    <name type="scientific">Arundo donax</name>
    <name type="common">Giant reed</name>
    <name type="synonym">Donax arundinaceus</name>
    <dbReference type="NCBI Taxonomy" id="35708"/>
    <lineage>
        <taxon>Eukaryota</taxon>
        <taxon>Viridiplantae</taxon>
        <taxon>Streptophyta</taxon>
        <taxon>Embryophyta</taxon>
        <taxon>Tracheophyta</taxon>
        <taxon>Spermatophyta</taxon>
        <taxon>Magnoliopsida</taxon>
        <taxon>Liliopsida</taxon>
        <taxon>Poales</taxon>
        <taxon>Poaceae</taxon>
        <taxon>PACMAD clade</taxon>
        <taxon>Arundinoideae</taxon>
        <taxon>Arundineae</taxon>
        <taxon>Arundo</taxon>
    </lineage>
</organism>
<reference evidence="1" key="2">
    <citation type="journal article" date="2015" name="Data Brief">
        <title>Shoot transcriptome of the giant reed, Arundo donax.</title>
        <authorList>
            <person name="Barrero R.A."/>
            <person name="Guerrero F.D."/>
            <person name="Moolhuijzen P."/>
            <person name="Goolsby J.A."/>
            <person name="Tidwell J."/>
            <person name="Bellgard S.E."/>
            <person name="Bellgard M.I."/>
        </authorList>
    </citation>
    <scope>NUCLEOTIDE SEQUENCE</scope>
    <source>
        <tissue evidence="1">Shoot tissue taken approximately 20 cm above the soil surface</tissue>
    </source>
</reference>
<reference evidence="1" key="1">
    <citation type="submission" date="2014-09" db="EMBL/GenBank/DDBJ databases">
        <authorList>
            <person name="Magalhaes I.L.F."/>
            <person name="Oliveira U."/>
            <person name="Santos F.R."/>
            <person name="Vidigal T.H.D.A."/>
            <person name="Brescovit A.D."/>
            <person name="Santos A.J."/>
        </authorList>
    </citation>
    <scope>NUCLEOTIDE SEQUENCE</scope>
    <source>
        <tissue evidence="1">Shoot tissue taken approximately 20 cm above the soil surface</tissue>
    </source>
</reference>